<name>A0ABT9KEB3_9PAST</name>
<keyword evidence="1" id="KW-0472">Membrane</keyword>
<evidence type="ECO:0000313" key="3">
    <source>
        <dbReference type="Proteomes" id="UP001224083"/>
    </source>
</evidence>
<keyword evidence="1" id="KW-1133">Transmembrane helix</keyword>
<evidence type="ECO:0000313" key="2">
    <source>
        <dbReference type="EMBL" id="MDP9500394.1"/>
    </source>
</evidence>
<dbReference type="EMBL" id="JAQAHH010000006">
    <property type="protein sequence ID" value="MDP9500394.1"/>
    <property type="molecule type" value="Genomic_DNA"/>
</dbReference>
<organism evidence="2 3">
    <name type="scientific">Bisgaard Taxon 45</name>
    <dbReference type="NCBI Taxonomy" id="304289"/>
    <lineage>
        <taxon>Bacteria</taxon>
        <taxon>Pseudomonadati</taxon>
        <taxon>Pseudomonadota</taxon>
        <taxon>Gammaproteobacteria</taxon>
        <taxon>Pasteurellales</taxon>
        <taxon>Pasteurellaceae</taxon>
    </lineage>
</organism>
<evidence type="ECO:0000256" key="1">
    <source>
        <dbReference type="SAM" id="Phobius"/>
    </source>
</evidence>
<proteinExistence type="predicted"/>
<reference evidence="2 3" key="1">
    <citation type="submission" date="2022-12" db="EMBL/GenBank/DDBJ databases">
        <title>Genome sequence of Pasteurellaceae Bisgaard Taxon 45.</title>
        <authorList>
            <person name="Foggin C."/>
            <person name="Rosen L.E."/>
            <person name="Henton M."/>
            <person name="Buys A."/>
            <person name="Floyd T."/>
            <person name="Turner A.D."/>
            <person name="Tarbin J."/>
            <person name="Lloyd A.S."/>
            <person name="Chaitezvi C."/>
            <person name="Ellis R.J."/>
            <person name="Roberts H.C."/>
            <person name="Dastjerdi A."/>
            <person name="Nunez A."/>
            <person name="Van Vliet A.H."/>
            <person name="Steinbach F."/>
        </authorList>
    </citation>
    <scope>NUCLEOTIDE SEQUENCE [LARGE SCALE GENOMIC DNA]</scope>
    <source>
        <strain evidence="2 3">VF20HR</strain>
    </source>
</reference>
<keyword evidence="3" id="KW-1185">Reference proteome</keyword>
<evidence type="ECO:0008006" key="4">
    <source>
        <dbReference type="Google" id="ProtNLM"/>
    </source>
</evidence>
<feature type="transmembrane region" description="Helical" evidence="1">
    <location>
        <begin position="186"/>
        <end position="206"/>
    </location>
</feature>
<accession>A0ABT9KEB3</accession>
<sequence length="325" mass="35240">MLRIELREDSPGYAQLSARKWKGSHDVELAVQRNQDSHYFAGEDKWTPEPVWHKTSELNVVGDALQGRVGPWLVDGLIRQSGNVRFLLQVRDGQVEDSGPLSLIGNILASSAGGDSSRESDVRDISFSAPVTPLAATVEIKETPIVDTANDVSPIDEPPAVSVDSETTTLEIAPTPREQKKSKTGLFIALLILLLGIGAAVVYFLFGHQSSKTETTVVSECSVANSTDELAFIQACLKSKPDNQRLLDVIAEAKTANKCSIAQRLYAHQAQSGNVELAVAYAKEYAVGGPCFSVDKENAIYWYETALSIDPNNEAAKKGLAELRK</sequence>
<protein>
    <recommendedName>
        <fullName evidence="4">Sel1 repeat family protein</fullName>
    </recommendedName>
</protein>
<dbReference type="Proteomes" id="UP001224083">
    <property type="component" value="Unassembled WGS sequence"/>
</dbReference>
<keyword evidence="1" id="KW-0812">Transmembrane</keyword>
<comment type="caution">
    <text evidence="2">The sequence shown here is derived from an EMBL/GenBank/DDBJ whole genome shotgun (WGS) entry which is preliminary data.</text>
</comment>
<gene>
    <name evidence="2" type="ORF">O7M46_05435</name>
</gene>